<evidence type="ECO:0000313" key="3">
    <source>
        <dbReference type="Proteomes" id="UP000530564"/>
    </source>
</evidence>
<feature type="chain" id="PRO_5032335941" evidence="1">
    <location>
        <begin position="23"/>
        <end position="249"/>
    </location>
</feature>
<comment type="caution">
    <text evidence="2">The sequence shown here is derived from an EMBL/GenBank/DDBJ whole genome shotgun (WGS) entry which is preliminary data.</text>
</comment>
<dbReference type="RefSeq" id="WP_183772828.1">
    <property type="nucleotide sequence ID" value="NZ_JACIDK010000003.1"/>
</dbReference>
<protein>
    <submittedName>
        <fullName evidence="2">Putative methyltransferase</fullName>
    </submittedName>
</protein>
<accession>A0A840A1U4</accession>
<keyword evidence="2" id="KW-0489">Methyltransferase</keyword>
<dbReference type="InterPro" id="IPR029063">
    <property type="entry name" value="SAM-dependent_MTases_sf"/>
</dbReference>
<dbReference type="GO" id="GO:0032259">
    <property type="term" value="P:methylation"/>
    <property type="evidence" value="ECO:0007669"/>
    <property type="project" value="UniProtKB-KW"/>
</dbReference>
<keyword evidence="3" id="KW-1185">Reference proteome</keyword>
<dbReference type="GO" id="GO:0008168">
    <property type="term" value="F:methyltransferase activity"/>
    <property type="evidence" value="ECO:0007669"/>
    <property type="project" value="UniProtKB-KW"/>
</dbReference>
<name>A0A840A1U4_9CAUL</name>
<dbReference type="Proteomes" id="UP000530564">
    <property type="component" value="Unassembled WGS sequence"/>
</dbReference>
<sequence>MTTRTSILALMLAAGLAVPALAAPPTNIAAALADPARPAADVARDAARKPAELLALADIKTGDKVADFVIGGGYVTRILSAAVGPTGHVYAYQPAEFIKFQASYGENLKKVADAYKNVTPLDASFQQLDLPDGLDAIVTVQNYHDLYLKPFPSGTAAKVDAELFKSLKPGGVLLVVDHAALPGSGISAADSLHRIDPAAVKSDLKAAGFVLESESPLFHEAADPHTTNVFDPSIRGKTDQFTLVFRKPR</sequence>
<dbReference type="EMBL" id="JACIDK010000003">
    <property type="protein sequence ID" value="MBB3891643.1"/>
    <property type="molecule type" value="Genomic_DNA"/>
</dbReference>
<dbReference type="PIRSF" id="PIRSF031679">
    <property type="entry name" value="Mtase_Alr7345_prd"/>
    <property type="match status" value="1"/>
</dbReference>
<dbReference type="AlphaFoldDB" id="A0A840A1U4"/>
<proteinExistence type="predicted"/>
<feature type="signal peptide" evidence="1">
    <location>
        <begin position="1"/>
        <end position="22"/>
    </location>
</feature>
<keyword evidence="2" id="KW-0808">Transferase</keyword>
<evidence type="ECO:0000256" key="1">
    <source>
        <dbReference type="SAM" id="SignalP"/>
    </source>
</evidence>
<gene>
    <name evidence="2" type="ORF">GGQ61_002371</name>
</gene>
<reference evidence="2 3" key="1">
    <citation type="submission" date="2020-08" db="EMBL/GenBank/DDBJ databases">
        <title>Genomic Encyclopedia of Type Strains, Phase IV (KMG-IV): sequencing the most valuable type-strain genomes for metagenomic binning, comparative biology and taxonomic classification.</title>
        <authorList>
            <person name="Goeker M."/>
        </authorList>
    </citation>
    <scope>NUCLEOTIDE SEQUENCE [LARGE SCALE GENOMIC DNA]</scope>
    <source>
        <strain evidence="2 3">DSM 21793</strain>
    </source>
</reference>
<keyword evidence="1" id="KW-0732">Signal</keyword>
<dbReference type="Gene3D" id="3.40.50.150">
    <property type="entry name" value="Vaccinia Virus protein VP39"/>
    <property type="match status" value="1"/>
</dbReference>
<dbReference type="InterPro" id="IPR016980">
    <property type="entry name" value="S-AdoMet-dep_MeTrfase_Alr7345"/>
</dbReference>
<evidence type="ECO:0000313" key="2">
    <source>
        <dbReference type="EMBL" id="MBB3891643.1"/>
    </source>
</evidence>
<dbReference type="SUPFAM" id="SSF53335">
    <property type="entry name" value="S-adenosyl-L-methionine-dependent methyltransferases"/>
    <property type="match status" value="1"/>
</dbReference>
<organism evidence="2 3">
    <name type="scientific">Phenylobacterium haematophilum</name>
    <dbReference type="NCBI Taxonomy" id="98513"/>
    <lineage>
        <taxon>Bacteria</taxon>
        <taxon>Pseudomonadati</taxon>
        <taxon>Pseudomonadota</taxon>
        <taxon>Alphaproteobacteria</taxon>
        <taxon>Caulobacterales</taxon>
        <taxon>Caulobacteraceae</taxon>
        <taxon>Phenylobacterium</taxon>
    </lineage>
</organism>